<evidence type="ECO:0000256" key="2">
    <source>
        <dbReference type="ARBA" id="ARBA00011975"/>
    </source>
</evidence>
<dbReference type="GO" id="GO:0003682">
    <property type="term" value="F:chromatin binding"/>
    <property type="evidence" value="ECO:0007669"/>
    <property type="project" value="InterPro"/>
</dbReference>
<feature type="coiled-coil region" evidence="10">
    <location>
        <begin position="880"/>
        <end position="907"/>
    </location>
</feature>
<comment type="similarity">
    <text evidence="8 9">Belongs to the class I-like SAM-binding methyltransferase superfamily. C5-methyltransferase family.</text>
</comment>
<keyword evidence="14" id="KW-1185">Reference proteome</keyword>
<evidence type="ECO:0000256" key="6">
    <source>
        <dbReference type="ARBA" id="ARBA00023125"/>
    </source>
</evidence>
<sequence length="1796" mass="202319">MISRLLPRCIHFVGVASRRWNSSFDRSKPLKLTASPSPAWNLGDGALAESEHEKSPIKTWILDETSTNYFSMVSHNPPLLSVSFSLSPRRPKDTRENILTTKEFTVNIISEHFIEAANSTALEAPAEVDEWIVAGLTMEPSSQVKPPRVKESLLHFSHDIRDLKTSDITNTLVLGLIKQVHVKESVLAENGLELDPGKLRPVGRLAGDLYSRLTDAFPVSRPSWKITDYEAQVDEDYIAIFDPSTSKVTRLTLEGFDMKKHGLSVVGMDVVPSTNNELFVYLTNFRPRLQDGQDPSVVGTDVSIEIFKTTPGAKALVHTRSVQDSAIIVPNDVAGSPDGKSFYFTNSYNSKTGLARRLRGLFTSSSSVGYCHLDHGCKIVVPKMYSANGITSASNNTVYVSSTLGLQLIMYEKQDDGSLILQESVHCATPIDNLSIDKNGAIWAAGFPKALELLDHLSNSSQPASMCAWSFSMNTGPGAFYGEKYKVQRVLENNGTVGAGSTTVVHDAERGRIFMHGVVAQHLTPMHQRNRPSALDVSFRDGTHYIPVQIQRAPASPSAAPVSGFKEKVQGERRQYYVYLCDLSVSSNYQQREHTPKKAKLPPVCYFQLPTTDFAEESADLAIAGEDEDDEDQGKPTRNLWDFTIYDSNHKDQYISLSSFENPDGADCTFKAFGNVTAFVENEEDEGQEADLPDVIQPITAQPHLNGIVIPNLTFFFWIPSLKYKDFLRHFYLPHHIAQMLVASALEDSRLSREKFEKYLERAPAFLDRQLNKEDLMNAAFVIHDVVKDVCKKHPALLNVPIIKNQYLRSFPTHSSLPPDQRRRGLTGKSPLNRRSTNPDLAVLQNQIQTTVTPKIGQLAQRYFREGLRIVGPPRKVSSAEERRKEKAAMEITLEKLRKELRDVVKNCHENGKARWNYRKEDQYWRGSKWVKAITIDGDGIGDTVLVPIGDDPTEPSKGKGRGKEKEKEIKSLPSPTTIPPDQSFSDFFWFARIINIDIDSQVLHIQWFNHGNATVMGDIAHPQELFLQALCGPVLFDSVAAKVKVHYLKPKRHIGGKAKSMRFESTECIPLREYFCKSEYEPRTAHFSTIRREFFNAGSTTTKKPDNCPVCDLVAEHKLMQQPEPLKDYEGVSFHGTEYHVSDFVLYQSELTDGPGSIGQIVKFEFPLRESSNDPLVIVVRKLGRLTSLKAILPEDEFADERELFCTEETARNQEWIHATSLIQLCYVVVAKERSSNIENWILHSHCHFYVRFRFPSLENNTWEARKAMRHKQLSICRKCYERCGEEAVQLNQYILQTKPLRALDVFGGGGAFGMALSDGSANFDVAHAIEIAPSAAQTYRMNSPQTQVHNICVNEAVRQIGRREISKQNPSVKYSEDLPKDRTTGEPVEFSLEPGDIDVIVAGFPCQPHSNQNMFKSANDGKTNLILPLLSIVDLLRPVLLVFENVYGFVSCRLMAKQVSQHIIEGGFKQGALKLLIRALIDMGYQVRFSLIQAGHYGTPQGRVRFFLVASLPGTPLPELPQPTHDFPLEGVAPHLRINLENGRTIEPIQTARGRALFPFVTIDDAIGDLRLFDWKHPSPNILTGKQKQEALQRKANIPSVPCRIHLPHWGLPEGDHPYERLPRSRFQLRARAKPLLQNIQHYTRLFPPKTVERVLHVPLAAGSDHRSLPLHLGEYQSVNPEANAMKSRSKKSMYKRLDPDRYFMTTVTNISPTAKQSSVLNPWCYRILTVRELARSQGFPDHFSFFARKDDVITHRCIGNAVPWQLSLALGEEIKIALFKQWKDKDRDKIIID</sequence>
<dbReference type="GO" id="GO:0032259">
    <property type="term" value="P:methylation"/>
    <property type="evidence" value="ECO:0007669"/>
    <property type="project" value="UniProtKB-KW"/>
</dbReference>
<feature type="region of interest" description="Disordered" evidence="11">
    <location>
        <begin position="813"/>
        <end position="839"/>
    </location>
</feature>
<dbReference type="Gene3D" id="2.120.10.30">
    <property type="entry name" value="TolB, C-terminal domain"/>
    <property type="match status" value="1"/>
</dbReference>
<feature type="active site" evidence="8">
    <location>
        <position position="1408"/>
    </location>
</feature>
<evidence type="ECO:0000256" key="10">
    <source>
        <dbReference type="SAM" id="Coils"/>
    </source>
</evidence>
<dbReference type="InterPro" id="IPR050390">
    <property type="entry name" value="C5-Methyltransferase"/>
</dbReference>
<dbReference type="InterPro" id="IPR029063">
    <property type="entry name" value="SAM-dependent_MTases_sf"/>
</dbReference>
<dbReference type="GO" id="GO:0005634">
    <property type="term" value="C:nucleus"/>
    <property type="evidence" value="ECO:0007669"/>
    <property type="project" value="UniProtKB-SubCell"/>
</dbReference>
<dbReference type="OrthoDB" id="5376140at2759"/>
<dbReference type="SUPFAM" id="SSF53335">
    <property type="entry name" value="S-adenosyl-L-methionine-dependent methyltransferases"/>
    <property type="match status" value="1"/>
</dbReference>
<dbReference type="InterPro" id="IPR001525">
    <property type="entry name" value="C5_MeTfrase"/>
</dbReference>
<keyword evidence="7" id="KW-0539">Nucleus</keyword>
<dbReference type="PANTHER" id="PTHR10629">
    <property type="entry name" value="CYTOSINE-SPECIFIC METHYLTRANSFERASE"/>
    <property type="match status" value="1"/>
</dbReference>
<dbReference type="InterPro" id="IPR002563">
    <property type="entry name" value="Flavin_Rdtase-like_dom"/>
</dbReference>
<keyword evidence="6" id="KW-0238">DNA-binding</keyword>
<dbReference type="PROSITE" id="PS51038">
    <property type="entry name" value="BAH"/>
    <property type="match status" value="2"/>
</dbReference>
<dbReference type="GO" id="GO:0044027">
    <property type="term" value="P:negative regulation of gene expression via chromosomal CpG island methylation"/>
    <property type="evidence" value="ECO:0007669"/>
    <property type="project" value="TreeGrafter"/>
</dbReference>
<keyword evidence="5 8" id="KW-0949">S-adenosyl-L-methionine</keyword>
<dbReference type="GO" id="GO:0003677">
    <property type="term" value="F:DNA binding"/>
    <property type="evidence" value="ECO:0007669"/>
    <property type="project" value="UniProtKB-KW"/>
</dbReference>
<proteinExistence type="inferred from homology"/>
<feature type="region of interest" description="Disordered" evidence="11">
    <location>
        <begin position="946"/>
        <end position="979"/>
    </location>
</feature>
<feature type="domain" description="BAH" evidence="12">
    <location>
        <begin position="969"/>
        <end position="1092"/>
    </location>
</feature>
<feature type="compositionally biased region" description="Basic and acidic residues" evidence="11">
    <location>
        <begin position="955"/>
        <end position="971"/>
    </location>
</feature>
<organism evidence="13 14">
    <name type="scientific">Gymnopus androsaceus JB14</name>
    <dbReference type="NCBI Taxonomy" id="1447944"/>
    <lineage>
        <taxon>Eukaryota</taxon>
        <taxon>Fungi</taxon>
        <taxon>Dikarya</taxon>
        <taxon>Basidiomycota</taxon>
        <taxon>Agaricomycotina</taxon>
        <taxon>Agaricomycetes</taxon>
        <taxon>Agaricomycetidae</taxon>
        <taxon>Agaricales</taxon>
        <taxon>Marasmiineae</taxon>
        <taxon>Omphalotaceae</taxon>
        <taxon>Gymnopus</taxon>
    </lineage>
</organism>
<evidence type="ECO:0000313" key="14">
    <source>
        <dbReference type="Proteomes" id="UP000799118"/>
    </source>
</evidence>
<dbReference type="PROSITE" id="PS51679">
    <property type="entry name" value="SAM_MT_C5"/>
    <property type="match status" value="1"/>
</dbReference>
<evidence type="ECO:0000256" key="11">
    <source>
        <dbReference type="SAM" id="MobiDB-lite"/>
    </source>
</evidence>
<keyword evidence="10" id="KW-0175">Coiled coil</keyword>
<evidence type="ECO:0000256" key="8">
    <source>
        <dbReference type="PROSITE-ProRule" id="PRU01016"/>
    </source>
</evidence>
<dbReference type="GO" id="GO:0003886">
    <property type="term" value="F:DNA (cytosine-5-)-methyltransferase activity"/>
    <property type="evidence" value="ECO:0007669"/>
    <property type="project" value="UniProtKB-EC"/>
</dbReference>
<dbReference type="SMART" id="SM00903">
    <property type="entry name" value="Flavin_Reduct"/>
    <property type="match status" value="1"/>
</dbReference>
<dbReference type="Pfam" id="PF00145">
    <property type="entry name" value="DNA_methylase"/>
    <property type="match status" value="2"/>
</dbReference>
<accession>A0A6A4IS07</accession>
<dbReference type="InterPro" id="IPR043151">
    <property type="entry name" value="BAH_sf"/>
</dbReference>
<keyword evidence="3 8" id="KW-0489">Methyltransferase</keyword>
<evidence type="ECO:0000256" key="4">
    <source>
        <dbReference type="ARBA" id="ARBA00022679"/>
    </source>
</evidence>
<evidence type="ECO:0000256" key="1">
    <source>
        <dbReference type="ARBA" id="ARBA00004123"/>
    </source>
</evidence>
<dbReference type="EMBL" id="ML769383">
    <property type="protein sequence ID" value="KAE9411388.1"/>
    <property type="molecule type" value="Genomic_DNA"/>
</dbReference>
<dbReference type="EC" id="2.1.1.37" evidence="2"/>
<dbReference type="Gene3D" id="2.30.30.490">
    <property type="match status" value="2"/>
</dbReference>
<keyword evidence="4 8" id="KW-0808">Transferase</keyword>
<dbReference type="PRINTS" id="PR00105">
    <property type="entry name" value="C5METTRFRASE"/>
</dbReference>
<name>A0A6A4IS07_9AGAR</name>
<dbReference type="InterPro" id="IPR011042">
    <property type="entry name" value="6-blade_b-propeller_TolB-like"/>
</dbReference>
<evidence type="ECO:0000256" key="9">
    <source>
        <dbReference type="RuleBase" id="RU000416"/>
    </source>
</evidence>
<reference evidence="13" key="1">
    <citation type="journal article" date="2019" name="Environ. Microbiol.">
        <title>Fungal ecological strategies reflected in gene transcription - a case study of two litter decomposers.</title>
        <authorList>
            <person name="Barbi F."/>
            <person name="Kohler A."/>
            <person name="Barry K."/>
            <person name="Baskaran P."/>
            <person name="Daum C."/>
            <person name="Fauchery L."/>
            <person name="Ihrmark K."/>
            <person name="Kuo A."/>
            <person name="LaButti K."/>
            <person name="Lipzen A."/>
            <person name="Morin E."/>
            <person name="Grigoriev I.V."/>
            <person name="Henrissat B."/>
            <person name="Lindahl B."/>
            <person name="Martin F."/>
        </authorList>
    </citation>
    <scope>NUCLEOTIDE SEQUENCE</scope>
    <source>
        <strain evidence="13">JB14</strain>
    </source>
</reference>
<dbReference type="InterPro" id="IPR001025">
    <property type="entry name" value="BAH_dom"/>
</dbReference>
<dbReference type="Gene3D" id="3.40.50.150">
    <property type="entry name" value="Vaccinia Virus protein VP39"/>
    <property type="match status" value="1"/>
</dbReference>
<evidence type="ECO:0000259" key="12">
    <source>
        <dbReference type="PROSITE" id="PS51038"/>
    </source>
</evidence>
<dbReference type="InterPro" id="IPR012349">
    <property type="entry name" value="Split_barrel_FMN-bd"/>
</dbReference>
<dbReference type="NCBIfam" id="TIGR00675">
    <property type="entry name" value="dcm"/>
    <property type="match status" value="1"/>
</dbReference>
<dbReference type="SUPFAM" id="SSF50475">
    <property type="entry name" value="FMN-binding split barrel"/>
    <property type="match status" value="1"/>
</dbReference>
<dbReference type="GO" id="GO:0010181">
    <property type="term" value="F:FMN binding"/>
    <property type="evidence" value="ECO:0007669"/>
    <property type="project" value="InterPro"/>
</dbReference>
<evidence type="ECO:0000256" key="5">
    <source>
        <dbReference type="ARBA" id="ARBA00022691"/>
    </source>
</evidence>
<dbReference type="PANTHER" id="PTHR10629:SF52">
    <property type="entry name" value="DNA (CYTOSINE-5)-METHYLTRANSFERASE 1"/>
    <property type="match status" value="1"/>
</dbReference>
<evidence type="ECO:0000313" key="13">
    <source>
        <dbReference type="EMBL" id="KAE9411388.1"/>
    </source>
</evidence>
<comment type="subcellular location">
    <subcellularLocation>
        <location evidence="1">Nucleus</location>
    </subcellularLocation>
</comment>
<protein>
    <recommendedName>
        <fullName evidence="2">DNA (cytosine-5-)-methyltransferase</fullName>
        <ecNumber evidence="2">2.1.1.37</ecNumber>
    </recommendedName>
</protein>
<dbReference type="Gene3D" id="2.30.110.10">
    <property type="entry name" value="Electron Transport, Fmn-binding Protein, Chain A"/>
    <property type="match status" value="1"/>
</dbReference>
<feature type="domain" description="BAH" evidence="12">
    <location>
        <begin position="1138"/>
        <end position="1267"/>
    </location>
</feature>
<dbReference type="SUPFAM" id="SSF63829">
    <property type="entry name" value="Calcium-dependent phosphotriesterase"/>
    <property type="match status" value="1"/>
</dbReference>
<gene>
    <name evidence="13" type="ORF">BT96DRAFT_983142</name>
</gene>
<dbReference type="Pfam" id="PF01613">
    <property type="entry name" value="Flavin_Reduct"/>
    <property type="match status" value="1"/>
</dbReference>
<evidence type="ECO:0000256" key="7">
    <source>
        <dbReference type="ARBA" id="ARBA00023242"/>
    </source>
</evidence>
<evidence type="ECO:0000256" key="3">
    <source>
        <dbReference type="ARBA" id="ARBA00022603"/>
    </source>
</evidence>
<dbReference type="Proteomes" id="UP000799118">
    <property type="component" value="Unassembled WGS sequence"/>
</dbReference>
<dbReference type="Gene3D" id="3.90.120.10">
    <property type="entry name" value="DNA Methylase, subunit A, domain 2"/>
    <property type="match status" value="1"/>
</dbReference>